<proteinExistence type="predicted"/>
<dbReference type="EMBL" id="AP014940">
    <property type="protein sequence ID" value="BAV99390.1"/>
    <property type="molecule type" value="Genomic_DNA"/>
</dbReference>
<organism evidence="1 2">
    <name type="scientific">Lysobacter enzymogenes</name>
    <dbReference type="NCBI Taxonomy" id="69"/>
    <lineage>
        <taxon>Bacteria</taxon>
        <taxon>Pseudomonadati</taxon>
        <taxon>Pseudomonadota</taxon>
        <taxon>Gammaproteobacteria</taxon>
        <taxon>Lysobacterales</taxon>
        <taxon>Lysobacteraceae</taxon>
        <taxon>Lysobacter</taxon>
    </lineage>
</organism>
<dbReference type="KEGG" id="lem:LEN_3903"/>
<reference evidence="1 2" key="1">
    <citation type="journal article" date="2017" name="DNA Res.">
        <title>Complete genome sequence and expression profile of the commercial lytic enzyme producer Lysobacter enzymogenes M497-1.</title>
        <authorList>
            <person name="Takami H."/>
            <person name="Toyoda A."/>
            <person name="Uchiyama I."/>
            <person name="Itoh T."/>
            <person name="Takaki Y."/>
            <person name="Arai W."/>
            <person name="Nishi S."/>
            <person name="Kawai M."/>
            <person name="Shinya K."/>
            <person name="Ikeda H."/>
        </authorList>
    </citation>
    <scope>NUCLEOTIDE SEQUENCE [LARGE SCALE GENOMIC DNA]</scope>
    <source>
        <strain evidence="1 2">M497-1</strain>
    </source>
</reference>
<dbReference type="GeneID" id="83065701"/>
<protein>
    <submittedName>
        <fullName evidence="1">Uncharacterized protein</fullName>
    </submittedName>
</protein>
<dbReference type="AlphaFoldDB" id="A0AAU9AK21"/>
<sequence length="302" mass="32588">MGILRPRAYPTKLFLNAADHTYVECGSGGKAWGCWGGKTGGRMLRQAAGSALRADAIAGKRERAGITCYLVNGVCHQAANRILLPAAITVVGARGYSLSSAIFGVYGRPRGPLGTCSAPFDQHIGVSGELPACLQGPADDYVEPTLQSEDDHARGPDDFADPAYMAAVNELYQDRFVRALDDNVDAYGFQMEHFALFVEHKERTTPLALTASARDRVMAARSDFEKDRIEIEQGLASSRDALAFVGAFDALTLRFQDDAADALGEDDYRHLLDLWPEERIVLSDPDIVASAYGSNSRGPAVS</sequence>
<dbReference type="Proteomes" id="UP000218824">
    <property type="component" value="Chromosome"/>
</dbReference>
<evidence type="ECO:0000313" key="2">
    <source>
        <dbReference type="Proteomes" id="UP000218824"/>
    </source>
</evidence>
<name>A0AAU9AK21_LYSEN</name>
<gene>
    <name evidence="1" type="ORF">LEN_3903</name>
</gene>
<evidence type="ECO:0000313" key="1">
    <source>
        <dbReference type="EMBL" id="BAV99390.1"/>
    </source>
</evidence>
<dbReference type="RefSeq" id="WP_096379854.1">
    <property type="nucleotide sequence ID" value="NZ_AP014940.1"/>
</dbReference>
<accession>A0AAU9AK21</accession>